<gene>
    <name evidence="3" type="ORF">QV13_24265</name>
</gene>
<organism evidence="3 4">
    <name type="scientific">Mesorhizobium hungaricum</name>
    <dbReference type="NCBI Taxonomy" id="1566387"/>
    <lineage>
        <taxon>Bacteria</taxon>
        <taxon>Pseudomonadati</taxon>
        <taxon>Pseudomonadota</taxon>
        <taxon>Alphaproteobacteria</taxon>
        <taxon>Hyphomicrobiales</taxon>
        <taxon>Phyllobacteriaceae</taxon>
        <taxon>Mesorhizobium</taxon>
    </lineage>
</organism>
<evidence type="ECO:0000256" key="1">
    <source>
        <dbReference type="SAM" id="MobiDB-lite"/>
    </source>
</evidence>
<dbReference type="RefSeq" id="WP_024922424.1">
    <property type="nucleotide sequence ID" value="NZ_MDEO01000036.1"/>
</dbReference>
<dbReference type="InterPro" id="IPR002477">
    <property type="entry name" value="Peptidoglycan-bd-like"/>
</dbReference>
<feature type="domain" description="Peptidoglycan binding-like" evidence="2">
    <location>
        <begin position="177"/>
        <end position="231"/>
    </location>
</feature>
<dbReference type="Gene3D" id="1.10.101.10">
    <property type="entry name" value="PGBD-like superfamily/PGBD"/>
    <property type="match status" value="1"/>
</dbReference>
<dbReference type="OrthoDB" id="8255644at2"/>
<name>A0A1C2DDK8_9HYPH</name>
<dbReference type="Pfam" id="PF01471">
    <property type="entry name" value="PG_binding_1"/>
    <property type="match status" value="1"/>
</dbReference>
<dbReference type="EMBL" id="MDEO01000036">
    <property type="protein sequence ID" value="OCX12716.1"/>
    <property type="molecule type" value="Genomic_DNA"/>
</dbReference>
<evidence type="ECO:0000313" key="3">
    <source>
        <dbReference type="EMBL" id="OCX12716.1"/>
    </source>
</evidence>
<sequence length="233" mass="25192">MTSNVPTGAATTVARTKWRLARSLAVLRDQINALSPNRSKVADGTVGDTAHSARRSDHNPNALGVVQAIDLTDDPSHGVDNRRLAQALLDSRDSRIKYVIADSEIASGAAGPSPWIWRKYVGTNAHRHHVHISVADDPRLYDDASAWNLPGFDVAPAQAAKPVTKPVYPVLAKGTKGTDVERLQKLLNDKGAKLIVDADFGDRTERAVRAFQKAARLTVDGRVGPQTWEALLS</sequence>
<keyword evidence="4" id="KW-1185">Reference proteome</keyword>
<accession>A0A1C2DDK8</accession>
<dbReference type="InterPro" id="IPR036366">
    <property type="entry name" value="PGBDSf"/>
</dbReference>
<dbReference type="STRING" id="1566387.QV13_24265"/>
<dbReference type="InterPro" id="IPR036365">
    <property type="entry name" value="PGBD-like_sf"/>
</dbReference>
<dbReference type="Proteomes" id="UP000094412">
    <property type="component" value="Unassembled WGS sequence"/>
</dbReference>
<reference evidence="3 4" key="1">
    <citation type="submission" date="2016-08" db="EMBL/GenBank/DDBJ databases">
        <title>Whole genome sequence of Mesorhizobium sp. strain UASWS1009 isolated from industrial sewage.</title>
        <authorList>
            <person name="Crovadore J."/>
            <person name="Calmin G."/>
            <person name="Chablais R."/>
            <person name="Cochard B."/>
            <person name="Lefort F."/>
        </authorList>
    </citation>
    <scope>NUCLEOTIDE SEQUENCE [LARGE SCALE GENOMIC DNA]</scope>
    <source>
        <strain evidence="3 4">UASWS1009</strain>
    </source>
</reference>
<dbReference type="AlphaFoldDB" id="A0A1C2DDK8"/>
<comment type="caution">
    <text evidence="3">The sequence shown here is derived from an EMBL/GenBank/DDBJ whole genome shotgun (WGS) entry which is preliminary data.</text>
</comment>
<evidence type="ECO:0000259" key="2">
    <source>
        <dbReference type="Pfam" id="PF01471"/>
    </source>
</evidence>
<feature type="region of interest" description="Disordered" evidence="1">
    <location>
        <begin position="38"/>
        <end position="58"/>
    </location>
</feature>
<protein>
    <recommendedName>
        <fullName evidence="2">Peptidoglycan binding-like domain-containing protein</fullName>
    </recommendedName>
</protein>
<dbReference type="SUPFAM" id="SSF47090">
    <property type="entry name" value="PGBD-like"/>
    <property type="match status" value="1"/>
</dbReference>
<proteinExistence type="predicted"/>
<evidence type="ECO:0000313" key="4">
    <source>
        <dbReference type="Proteomes" id="UP000094412"/>
    </source>
</evidence>